<feature type="transmembrane region" description="Helical" evidence="1">
    <location>
        <begin position="190"/>
        <end position="218"/>
    </location>
</feature>
<keyword evidence="1" id="KW-0472">Membrane</keyword>
<accession>A0A382DEI9</accession>
<name>A0A382DEI9_9ZZZZ</name>
<evidence type="ECO:0000256" key="1">
    <source>
        <dbReference type="SAM" id="Phobius"/>
    </source>
</evidence>
<feature type="transmembrane region" description="Helical" evidence="1">
    <location>
        <begin position="161"/>
        <end position="178"/>
    </location>
</feature>
<keyword evidence="1" id="KW-1133">Transmembrane helix</keyword>
<dbReference type="EMBL" id="UINC01038688">
    <property type="protein sequence ID" value="SVB36057.1"/>
    <property type="molecule type" value="Genomic_DNA"/>
</dbReference>
<feature type="transmembrane region" description="Helical" evidence="1">
    <location>
        <begin position="40"/>
        <end position="60"/>
    </location>
</feature>
<dbReference type="AlphaFoldDB" id="A0A382DEI9"/>
<sequence>MFSLLINQYYGNKGIFPIDSFAYFDTGFRILLGEYPFKDYWIIHGPFIDYFQSFFFIIFGTNWQSYVLHASFVNALLALTTFIVLKNFKLNIYLCFVYSLFVSVLAYPSSGTPFADHHSAFFSLLGVYFLILAISNEHKLYWILLPLLFCFAFLSKQVPSFYIIMSTAVILTLYSLINKKFYWIKYSLSSLVLFVIFLMIMGRVQGISFSSFIDQYILYPQTLGAERYNDIDISVKNILYRFKFIYIVALPLLYINLKKIFFEKNYLKEKDFLNFLILFFLTFSLIMHQILTKNQIFIFFL</sequence>
<feature type="non-terminal residue" evidence="2">
    <location>
        <position position="301"/>
    </location>
</feature>
<proteinExistence type="predicted"/>
<gene>
    <name evidence="2" type="ORF">METZ01_LOCUS188911</name>
</gene>
<keyword evidence="1" id="KW-0812">Transmembrane</keyword>
<organism evidence="2">
    <name type="scientific">marine metagenome</name>
    <dbReference type="NCBI Taxonomy" id="408172"/>
    <lineage>
        <taxon>unclassified sequences</taxon>
        <taxon>metagenomes</taxon>
        <taxon>ecological metagenomes</taxon>
    </lineage>
</organism>
<protein>
    <recommendedName>
        <fullName evidence="3">Glycosyltransferase RgtA/B/C/D-like domain-containing protein</fullName>
    </recommendedName>
</protein>
<feature type="transmembrane region" description="Helical" evidence="1">
    <location>
        <begin position="92"/>
        <end position="109"/>
    </location>
</feature>
<reference evidence="2" key="1">
    <citation type="submission" date="2018-05" db="EMBL/GenBank/DDBJ databases">
        <authorList>
            <person name="Lanie J.A."/>
            <person name="Ng W.-L."/>
            <person name="Kazmierczak K.M."/>
            <person name="Andrzejewski T.M."/>
            <person name="Davidsen T.M."/>
            <person name="Wayne K.J."/>
            <person name="Tettelin H."/>
            <person name="Glass J.I."/>
            <person name="Rusch D."/>
            <person name="Podicherti R."/>
            <person name="Tsui H.-C.T."/>
            <person name="Winkler M.E."/>
        </authorList>
    </citation>
    <scope>NUCLEOTIDE SEQUENCE</scope>
</reference>
<feature type="transmembrane region" description="Helical" evidence="1">
    <location>
        <begin position="238"/>
        <end position="257"/>
    </location>
</feature>
<feature type="transmembrane region" description="Helical" evidence="1">
    <location>
        <begin position="66"/>
        <end position="85"/>
    </location>
</feature>
<evidence type="ECO:0008006" key="3">
    <source>
        <dbReference type="Google" id="ProtNLM"/>
    </source>
</evidence>
<feature type="transmembrane region" description="Helical" evidence="1">
    <location>
        <begin position="272"/>
        <end position="291"/>
    </location>
</feature>
<feature type="transmembrane region" description="Helical" evidence="1">
    <location>
        <begin position="115"/>
        <end position="133"/>
    </location>
</feature>
<evidence type="ECO:0000313" key="2">
    <source>
        <dbReference type="EMBL" id="SVB36057.1"/>
    </source>
</evidence>